<name>A0A431TXJ2_9BACT</name>
<evidence type="ECO:0000313" key="3">
    <source>
        <dbReference type="Proteomes" id="UP000282184"/>
    </source>
</evidence>
<keyword evidence="3" id="KW-1185">Reference proteome</keyword>
<comment type="caution">
    <text evidence="2">The sequence shown here is derived from an EMBL/GenBank/DDBJ whole genome shotgun (WGS) entry which is preliminary data.</text>
</comment>
<protein>
    <submittedName>
        <fullName evidence="2">Uncharacterized protein</fullName>
    </submittedName>
</protein>
<gene>
    <name evidence="2" type="ORF">EJV47_22235</name>
</gene>
<dbReference type="Proteomes" id="UP000282184">
    <property type="component" value="Unassembled WGS sequence"/>
</dbReference>
<keyword evidence="1" id="KW-0812">Transmembrane</keyword>
<evidence type="ECO:0000313" key="2">
    <source>
        <dbReference type="EMBL" id="RTQ46251.1"/>
    </source>
</evidence>
<dbReference type="RefSeq" id="WP_126695415.1">
    <property type="nucleotide sequence ID" value="NZ_RXOF01000016.1"/>
</dbReference>
<reference evidence="2 3" key="1">
    <citation type="submission" date="2018-12" db="EMBL/GenBank/DDBJ databases">
        <title>Hymenobacter gummosus sp. nov., isolated from a spring.</title>
        <authorList>
            <person name="Nie L."/>
        </authorList>
    </citation>
    <scope>NUCLEOTIDE SEQUENCE [LARGE SCALE GENOMIC DNA]</scope>
    <source>
        <strain evidence="2 3">KCTC 52166</strain>
    </source>
</reference>
<feature type="transmembrane region" description="Helical" evidence="1">
    <location>
        <begin position="82"/>
        <end position="103"/>
    </location>
</feature>
<keyword evidence="1" id="KW-0472">Membrane</keyword>
<proteinExistence type="predicted"/>
<dbReference type="EMBL" id="RXOF01000016">
    <property type="protein sequence ID" value="RTQ46251.1"/>
    <property type="molecule type" value="Genomic_DNA"/>
</dbReference>
<keyword evidence="1" id="KW-1133">Transmembrane helix</keyword>
<dbReference type="AlphaFoldDB" id="A0A431TXJ2"/>
<feature type="transmembrane region" description="Helical" evidence="1">
    <location>
        <begin position="48"/>
        <end position="70"/>
    </location>
</feature>
<accession>A0A431TXJ2</accession>
<sequence length="126" mass="13642">MKSPLPTSFALLLAALCAVAAIFLTGVVLVFGRMRALPDLDDARLGAAVINCLLLLGLLIYSIGGVVAGLRYRQKRKALNWIGLVGNSLLLLGFVGLFGYSYWKKHQTVSRSLQGPVEVVEQQEID</sequence>
<evidence type="ECO:0000256" key="1">
    <source>
        <dbReference type="SAM" id="Phobius"/>
    </source>
</evidence>
<organism evidence="2 3">
    <name type="scientific">Hymenobacter gummosus</name>
    <dbReference type="NCBI Taxonomy" id="1776032"/>
    <lineage>
        <taxon>Bacteria</taxon>
        <taxon>Pseudomonadati</taxon>
        <taxon>Bacteroidota</taxon>
        <taxon>Cytophagia</taxon>
        <taxon>Cytophagales</taxon>
        <taxon>Hymenobacteraceae</taxon>
        <taxon>Hymenobacter</taxon>
    </lineage>
</organism>